<dbReference type="InterPro" id="IPR056542">
    <property type="entry name" value="Ig-like_POM152_1st"/>
</dbReference>
<accession>A0A1Y1W7U0</accession>
<dbReference type="GO" id="GO:0006999">
    <property type="term" value="P:nuclear pore organization"/>
    <property type="evidence" value="ECO:0007669"/>
    <property type="project" value="TreeGrafter"/>
</dbReference>
<keyword evidence="8" id="KW-1185">Reference proteome</keyword>
<feature type="compositionally biased region" description="Polar residues" evidence="1">
    <location>
        <begin position="58"/>
        <end position="88"/>
    </location>
</feature>
<dbReference type="STRING" id="61395.A0A1Y1W7U0"/>
<dbReference type="GO" id="GO:0070762">
    <property type="term" value="C:nuclear pore transmembrane ring"/>
    <property type="evidence" value="ECO:0007669"/>
    <property type="project" value="TreeGrafter"/>
</dbReference>
<feature type="domain" description="Nucleoporin POM152 Ig-like" evidence="4">
    <location>
        <begin position="918"/>
        <end position="1008"/>
    </location>
</feature>
<reference evidence="7 8" key="1">
    <citation type="submission" date="2016-07" db="EMBL/GenBank/DDBJ databases">
        <title>Pervasive Adenine N6-methylation of Active Genes in Fungi.</title>
        <authorList>
            <consortium name="DOE Joint Genome Institute"/>
            <person name="Mondo S.J."/>
            <person name="Dannebaum R.O."/>
            <person name="Kuo R.C."/>
            <person name="Labutti K."/>
            <person name="Haridas S."/>
            <person name="Kuo A."/>
            <person name="Salamov A."/>
            <person name="Ahrendt S.R."/>
            <person name="Lipzen A."/>
            <person name="Sullivan W."/>
            <person name="Andreopoulos W.B."/>
            <person name="Clum A."/>
            <person name="Lindquist E."/>
            <person name="Daum C."/>
            <person name="Ramamoorthy G.K."/>
            <person name="Gryganskyi A."/>
            <person name="Culley D."/>
            <person name="Magnuson J.K."/>
            <person name="James T.Y."/>
            <person name="O'Malley M.A."/>
            <person name="Stajich J.E."/>
            <person name="Spatafora J.W."/>
            <person name="Visel A."/>
            <person name="Grigoriev I.V."/>
        </authorList>
    </citation>
    <scope>NUCLEOTIDE SEQUENCE [LARGE SCALE GENOMIC DNA]</scope>
    <source>
        <strain evidence="7 8">ATCC 12442</strain>
    </source>
</reference>
<feature type="domain" description="Nucleoporin POM152 Ig-like" evidence="4">
    <location>
        <begin position="1401"/>
        <end position="1482"/>
    </location>
</feature>
<dbReference type="Proteomes" id="UP000193922">
    <property type="component" value="Unassembled WGS sequence"/>
</dbReference>
<evidence type="ECO:0000259" key="4">
    <source>
        <dbReference type="Pfam" id="PF24312"/>
    </source>
</evidence>
<dbReference type="GO" id="GO:0017056">
    <property type="term" value="F:structural constituent of nuclear pore"/>
    <property type="evidence" value="ECO:0007669"/>
    <property type="project" value="InterPro"/>
</dbReference>
<dbReference type="GeneID" id="63806412"/>
<evidence type="ECO:0000256" key="1">
    <source>
        <dbReference type="SAM" id="MobiDB-lite"/>
    </source>
</evidence>
<feature type="domain" description="Nucleoporin POM152 ninth Ig-like" evidence="6">
    <location>
        <begin position="1324"/>
        <end position="1389"/>
    </location>
</feature>
<dbReference type="Pfam" id="PF24097">
    <property type="entry name" value="TMD_POM152"/>
    <property type="match status" value="1"/>
</dbReference>
<dbReference type="PANTHER" id="PTHR28206">
    <property type="entry name" value="NUCLEOPORIN POM152"/>
    <property type="match status" value="1"/>
</dbReference>
<organism evidence="7 8">
    <name type="scientific">Linderina pennispora</name>
    <dbReference type="NCBI Taxonomy" id="61395"/>
    <lineage>
        <taxon>Eukaryota</taxon>
        <taxon>Fungi</taxon>
        <taxon>Fungi incertae sedis</taxon>
        <taxon>Zoopagomycota</taxon>
        <taxon>Kickxellomycotina</taxon>
        <taxon>Kickxellomycetes</taxon>
        <taxon>Kickxellales</taxon>
        <taxon>Kickxellaceae</taxon>
        <taxon>Linderina</taxon>
    </lineage>
</organism>
<feature type="domain" description="Nucleoporin POM152 first Ig-like" evidence="5">
    <location>
        <begin position="304"/>
        <end position="424"/>
    </location>
</feature>
<evidence type="ECO:0000313" key="8">
    <source>
        <dbReference type="Proteomes" id="UP000193922"/>
    </source>
</evidence>
<evidence type="ECO:0000259" key="6">
    <source>
        <dbReference type="Pfam" id="PF24527"/>
    </source>
</evidence>
<feature type="region of interest" description="Disordered" evidence="1">
    <location>
        <begin position="1"/>
        <end position="107"/>
    </location>
</feature>
<sequence>MSSLHPLSTPQNLSSRTHLTSPHSAASPESTFSERVYRSTDRRKATHWSPEEPPLYSGSPTPRPQQGATSLLNTPTHTRTPGSGSRYDTTPIYGEYEDYEDDPNDDAKTVYYTPTSAMPRGMAGGLWKQAPPPQPRFVAPKKPAPTSAIPTSVLDLPSQRTYALAIGVALMAWKAYDAICLSVNEGVSTGLFIQWCALDVLLWYFGWRLHIPQFSISARTMGVLIGLSVFLNANLFWLRTSLFVLAAKPMALGFAGNCIRFVQRIPFIGPQIVGDSELLIDTFELDREHILGRHTIHILPHSLAQMNQNGRGFCIDEQARRSEPWYWKYTSSVFPHHSSQNTRIPLLINGTQPASIVYAHTSFETGQRQLHSVKNVGALHREVSTAYPALGSWVQATYYLPVSDVGAYELVSVKDDKGLEFRTALQAPPTIVVSCPTARLQWRTDVPRGADNFIVHNRGEATICQRVSSDDQDSDPAYDDGLMEAIAMGYEPLEMTIVRLVNGRREVIGLDDIQPRVSGDFVDKIDGKDLSETQRAAINKWSKYRARRLTYTLTDAFLNPGEYVYKLENVRDAANHTVRLSESVGTHGMFNGEVTAVDKAQYLSKIQVYGRPAVTWASSSDTSGTEQLRLSSDRLRKSRYDLPLKLSGQAPWTVDYEIIDGDAIEKQTMTFAKSKNAVIAASAPGIYRILGVSDKNCVGNAMASNITLVRTVRPTVSITASPITAKECGGEIGSQIELELTGRPPFVVHYKERNLRFPNTRAVTRVVRTTQRRHSLRITPDLAGTYEFEFFQVDDDNYPSGQPIKTIVKQVVHAQPSAKLDTSGGSIPSRACMGQSVKIPVRFAGQGPWGLTYSIIHDDRRVTEVMEDITDEHITIPVGPFENAGAYAIELLQVRDGNKCPRDLRDVSASIRVREGGPQAGFKCMDHGSIRALAGKPIRLPIHVTGEAPITVKYRRVDDPDERVFEATVPQKSMDMGQDSYIPAYEPGEYELVSVDDVCPGTVDQDNSRCTVRVEPKPYAWFETKDLVLDDTSSSRKEGVWRFADACQGAADPGILQLGFSGSGPWEIEYLVEHWTSLNPHSGISKYADQSTKRTAVALRPSTLKAEASEPGLYRYTIMSVRDQRYQEFQRQPPVFVKNSVSNVTAVEHRVTLSPEAELRAYLPDGTPIDTSSSSAFRRKPKVIKHCLATGQSRSEGDAQSWAKVREHLPVFRIEFDRRGLPPFQAWIEVFPTTGPSEVVQIDNIDSYMQVVALPEHIAAKTGRYHMRLIKTRDARGCEKEFVDMATVGLARKDAGAIEGGIEIEYVEAPSARPASSSPAANPARDVCVGDILAFDLRGLSSWTVDYTYNHVRRSAPANKHLFRRLADVPGNFSVNRVCHRSTNDCCSEFDDLSYTVHEIPRVRVSGGKDVYQDILEGDQVEIRMDLAGTPPFTFTWQRRALGSTKVLESHTVKDLETSEYKIVTSNEGTFEVTFVRDRYCQYPKA</sequence>
<feature type="compositionally biased region" description="Acidic residues" evidence="1">
    <location>
        <begin position="95"/>
        <end position="104"/>
    </location>
</feature>
<dbReference type="GO" id="GO:0006606">
    <property type="term" value="P:protein import into nucleus"/>
    <property type="evidence" value="ECO:0007669"/>
    <property type="project" value="TreeGrafter"/>
</dbReference>
<gene>
    <name evidence="7" type="ORF">DL89DRAFT_284127</name>
</gene>
<comment type="caution">
    <text evidence="7">The sequence shown here is derived from an EMBL/GenBank/DDBJ whole genome shotgun (WGS) entry which is preliminary data.</text>
</comment>
<dbReference type="RefSeq" id="XP_040743298.1">
    <property type="nucleotide sequence ID" value="XM_040889764.1"/>
</dbReference>
<name>A0A1Y1W7U0_9FUNG</name>
<dbReference type="EMBL" id="MCFD01000007">
    <property type="protein sequence ID" value="ORX69610.1"/>
    <property type="molecule type" value="Genomic_DNA"/>
</dbReference>
<dbReference type="InterPro" id="IPR056540">
    <property type="entry name" value="TMD_POM152"/>
</dbReference>
<dbReference type="PANTHER" id="PTHR28206:SF1">
    <property type="entry name" value="NUCLEOPORIN POM152"/>
    <property type="match status" value="1"/>
</dbReference>
<dbReference type="InterPro" id="IPR056541">
    <property type="entry name" value="Ig-like_POM152"/>
</dbReference>
<evidence type="ECO:0000259" key="2">
    <source>
        <dbReference type="Pfam" id="PF23664"/>
    </source>
</evidence>
<dbReference type="OrthoDB" id="5529162at2759"/>
<dbReference type="InterPro" id="IPR056543">
    <property type="entry name" value="Ig-like_POM152_9th"/>
</dbReference>
<dbReference type="Pfam" id="PF24519">
    <property type="entry name" value="Ig-like_Pom152_1"/>
    <property type="match status" value="1"/>
</dbReference>
<dbReference type="Pfam" id="PF23664">
    <property type="entry name" value="Ig_Pom152"/>
    <property type="match status" value="1"/>
</dbReference>
<dbReference type="InterPro" id="IPR037701">
    <property type="entry name" value="Pom152"/>
</dbReference>
<feature type="domain" description="Nucleoporin POM152 Ig-like" evidence="4">
    <location>
        <begin position="635"/>
        <end position="702"/>
    </location>
</feature>
<dbReference type="Pfam" id="PF24527">
    <property type="entry name" value="Ig-like_Pom152_9"/>
    <property type="match status" value="1"/>
</dbReference>
<dbReference type="Pfam" id="PF24312">
    <property type="entry name" value="Ig-like_POM152"/>
    <property type="match status" value="3"/>
</dbReference>
<evidence type="ECO:0000259" key="3">
    <source>
        <dbReference type="Pfam" id="PF24097"/>
    </source>
</evidence>
<proteinExistence type="predicted"/>
<evidence type="ECO:0000313" key="7">
    <source>
        <dbReference type="EMBL" id="ORX69610.1"/>
    </source>
</evidence>
<protein>
    <recommendedName>
        <fullName evidence="9">Nucleoporin Pom152</fullName>
    </recommendedName>
</protein>
<feature type="compositionally biased region" description="Polar residues" evidence="1">
    <location>
        <begin position="1"/>
        <end position="33"/>
    </location>
</feature>
<feature type="domain" description="Nucleoporin POM152 immunoglobulin-like" evidence="2">
    <location>
        <begin position="712"/>
        <end position="818"/>
    </location>
</feature>
<evidence type="ECO:0000259" key="5">
    <source>
        <dbReference type="Pfam" id="PF24519"/>
    </source>
</evidence>
<feature type="domain" description="Nucleoporin POM152 N-terminal transmembrane" evidence="3">
    <location>
        <begin position="155"/>
        <end position="237"/>
    </location>
</feature>
<dbReference type="InterPro" id="IPR056544">
    <property type="entry name" value="Ig_POM152"/>
</dbReference>
<evidence type="ECO:0008006" key="9">
    <source>
        <dbReference type="Google" id="ProtNLM"/>
    </source>
</evidence>